<evidence type="ECO:0000256" key="3">
    <source>
        <dbReference type="ARBA" id="ARBA00023004"/>
    </source>
</evidence>
<dbReference type="EMBL" id="LVKB01000030">
    <property type="protein sequence ID" value="ORD97289.1"/>
    <property type="molecule type" value="Genomic_DNA"/>
</dbReference>
<dbReference type="Proteomes" id="UP000192501">
    <property type="component" value="Unassembled WGS sequence"/>
</dbReference>
<dbReference type="OrthoDB" id="66964at2759"/>
<comment type="catalytic activity">
    <reaction evidence="5">
        <text>[3Fe-4S](1+)-[protein] + Fe(2+)-[Dph3] = [3Fe-4S](0)-[protein] + Fe(3+)-[Dph3]</text>
        <dbReference type="Rhea" id="RHEA:71235"/>
        <dbReference type="Rhea" id="RHEA-COMP:17996"/>
        <dbReference type="Rhea" id="RHEA-COMP:17997"/>
        <dbReference type="Rhea" id="RHEA-COMP:18002"/>
        <dbReference type="Rhea" id="RHEA-COMP:18003"/>
        <dbReference type="ChEBI" id="CHEBI:29033"/>
        <dbReference type="ChEBI" id="CHEBI:29034"/>
        <dbReference type="ChEBI" id="CHEBI:33751"/>
        <dbReference type="ChEBI" id="CHEBI:47402"/>
        <dbReference type="ChEBI" id="CHEBI:83228"/>
    </reaction>
</comment>
<proteinExistence type="inferred from homology"/>
<evidence type="ECO:0000313" key="10">
    <source>
        <dbReference type="EMBL" id="ORD99680.1"/>
    </source>
</evidence>
<dbReference type="PROSITE" id="PS51074">
    <property type="entry name" value="DPH_MB"/>
    <property type="match status" value="1"/>
</dbReference>
<feature type="domain" description="DPH-type MB" evidence="8">
    <location>
        <begin position="18"/>
        <end position="74"/>
    </location>
</feature>
<evidence type="ECO:0000313" key="12">
    <source>
        <dbReference type="Proteomes" id="UP000192501"/>
    </source>
</evidence>
<dbReference type="UniPathway" id="UPA00559"/>
<dbReference type="PANTHER" id="PTHR21454">
    <property type="entry name" value="DPH3 HOMOLOG-RELATED"/>
    <property type="match status" value="1"/>
</dbReference>
<gene>
    <name evidence="9" type="primary">DPH3</name>
    <name evidence="10" type="ORF">A0H76_388</name>
    <name evidence="9" type="ORF">HERIO_851</name>
</gene>
<comment type="similarity">
    <text evidence="4">Belongs to the DPH3 family.</text>
</comment>
<dbReference type="PANTHER" id="PTHR21454:SF31">
    <property type="entry name" value="DIPHTHAMIDE BIOSYNTHESIS PROTEIN 3"/>
    <property type="match status" value="1"/>
</dbReference>
<evidence type="ECO:0000259" key="8">
    <source>
        <dbReference type="PROSITE" id="PS51074"/>
    </source>
</evidence>
<keyword evidence="11" id="KW-1185">Reference proteome</keyword>
<comment type="caution">
    <text evidence="9">The sequence shown here is derived from an EMBL/GenBank/DDBJ whole genome shotgun (WGS) entry which is preliminary data.</text>
</comment>
<evidence type="ECO:0000256" key="4">
    <source>
        <dbReference type="ARBA" id="ARBA00024032"/>
    </source>
</evidence>
<evidence type="ECO:0000256" key="1">
    <source>
        <dbReference type="ARBA" id="ARBA00005156"/>
    </source>
</evidence>
<evidence type="ECO:0000313" key="11">
    <source>
        <dbReference type="Proteomes" id="UP000192356"/>
    </source>
</evidence>
<name>A0A1X0QBX5_9MICR</name>
<evidence type="ECO:0000313" key="9">
    <source>
        <dbReference type="EMBL" id="ORD97289.1"/>
    </source>
</evidence>
<protein>
    <recommendedName>
        <fullName evidence="6">Diphthamide biosynthesis protein 3</fullName>
    </recommendedName>
</protein>
<keyword evidence="3" id="KW-0408">Iron</keyword>
<dbReference type="GO" id="GO:0046872">
    <property type="term" value="F:metal ion binding"/>
    <property type="evidence" value="ECO:0007669"/>
    <property type="project" value="UniProtKB-KW"/>
</dbReference>
<dbReference type="Gene3D" id="3.10.660.10">
    <property type="entry name" value="DPH Zinc finger"/>
    <property type="match status" value="1"/>
</dbReference>
<dbReference type="VEuPathDB" id="MicrosporidiaDB:HERIO_851"/>
<evidence type="ECO:0000256" key="2">
    <source>
        <dbReference type="ARBA" id="ARBA00022723"/>
    </source>
</evidence>
<dbReference type="InterPro" id="IPR007872">
    <property type="entry name" value="DPH_MB_dom"/>
</dbReference>
<dbReference type="Pfam" id="PF05207">
    <property type="entry name" value="Zn_ribbon_CSL"/>
    <property type="match status" value="1"/>
</dbReference>
<dbReference type="VEuPathDB" id="MicrosporidiaDB:A0H76_388"/>
<sequence>MENIIDYDVYFDEEFISFYEEVRLSKFHFDKEKQIYKYLCPCGDFFQISLEELEEGENVAKCPSCSLIVLVITE</sequence>
<reference evidence="11 12" key="1">
    <citation type="journal article" date="2017" name="Environ. Microbiol.">
        <title>Decay of the glycolytic pathway and adaptation to intranuclear parasitism within Enterocytozoonidae microsporidia.</title>
        <authorList>
            <person name="Wiredu Boakye D."/>
            <person name="Jaroenlak P."/>
            <person name="Prachumwat A."/>
            <person name="Williams T.A."/>
            <person name="Bateman K.S."/>
            <person name="Itsathitphaisarn O."/>
            <person name="Sritunyalucksana K."/>
            <person name="Paszkiewicz K.H."/>
            <person name="Moore K.A."/>
            <person name="Stentiford G.D."/>
            <person name="Williams B.A."/>
        </authorList>
    </citation>
    <scope>NUCLEOTIDE SEQUENCE [LARGE SCALE GENOMIC DNA]</scope>
    <source>
        <strain evidence="12">canceri</strain>
        <strain evidence="10">Canceri</strain>
        <strain evidence="9 11">GB1</strain>
    </source>
</reference>
<keyword evidence="2" id="KW-0479">Metal-binding</keyword>
<comment type="catalytic activity">
    <reaction evidence="7">
        <text>2 [3Fe-4S](0)-[protein] + 2 Fe(2+)-[Dph3] + NADH = 2 [4Fe-4S](1+)-[protein] + 2 [Dph3] + NAD(+) + H(+)</text>
        <dbReference type="Rhea" id="RHEA:71239"/>
        <dbReference type="Rhea" id="RHEA-COMP:17997"/>
        <dbReference type="Rhea" id="RHEA-COMP:17998"/>
        <dbReference type="Rhea" id="RHEA-COMP:18001"/>
        <dbReference type="Rhea" id="RHEA-COMP:18002"/>
        <dbReference type="ChEBI" id="CHEBI:15378"/>
        <dbReference type="ChEBI" id="CHEBI:29033"/>
        <dbReference type="ChEBI" id="CHEBI:33723"/>
        <dbReference type="ChEBI" id="CHEBI:47402"/>
        <dbReference type="ChEBI" id="CHEBI:57540"/>
        <dbReference type="ChEBI" id="CHEBI:57945"/>
        <dbReference type="ChEBI" id="CHEBI:83228"/>
    </reaction>
</comment>
<evidence type="ECO:0000256" key="7">
    <source>
        <dbReference type="ARBA" id="ARBA00048125"/>
    </source>
</evidence>
<dbReference type="Proteomes" id="UP000192356">
    <property type="component" value="Unassembled WGS sequence"/>
</dbReference>
<evidence type="ECO:0000256" key="5">
    <source>
        <dbReference type="ARBA" id="ARBA00036267"/>
    </source>
</evidence>
<dbReference type="AlphaFoldDB" id="A0A1X0QBX5"/>
<organism evidence="9 11">
    <name type="scientific">Hepatospora eriocheir</name>
    <dbReference type="NCBI Taxonomy" id="1081669"/>
    <lineage>
        <taxon>Eukaryota</taxon>
        <taxon>Fungi</taxon>
        <taxon>Fungi incertae sedis</taxon>
        <taxon>Microsporidia</taxon>
        <taxon>Hepatosporidae</taxon>
        <taxon>Hepatospora</taxon>
    </lineage>
</organism>
<dbReference type="InterPro" id="IPR036671">
    <property type="entry name" value="DPH_MB_sf"/>
</dbReference>
<dbReference type="SUPFAM" id="SSF144217">
    <property type="entry name" value="CSL zinc finger"/>
    <property type="match status" value="1"/>
</dbReference>
<dbReference type="EMBL" id="LTAI01000131">
    <property type="protein sequence ID" value="ORD99680.1"/>
    <property type="molecule type" value="Genomic_DNA"/>
</dbReference>
<dbReference type="InterPro" id="IPR044248">
    <property type="entry name" value="DPH3/4-like"/>
</dbReference>
<comment type="pathway">
    <text evidence="1">Protein modification; peptidyl-diphthamide biosynthesis.</text>
</comment>
<dbReference type="GO" id="GO:0017183">
    <property type="term" value="P:protein histidyl modification to diphthamide"/>
    <property type="evidence" value="ECO:0007669"/>
    <property type="project" value="UniProtKB-UniPathway"/>
</dbReference>
<accession>A0A1X0QBX5</accession>
<evidence type="ECO:0000256" key="6">
    <source>
        <dbReference type="ARBA" id="ARBA00041070"/>
    </source>
</evidence>